<evidence type="ECO:0000256" key="13">
    <source>
        <dbReference type="SAM" id="SignalP"/>
    </source>
</evidence>
<gene>
    <name evidence="14" type="ORF">ACFPN2_06075</name>
</gene>
<dbReference type="Gene3D" id="3.10.520.10">
    <property type="entry name" value="ApbE-like domains"/>
    <property type="match status" value="1"/>
</dbReference>
<evidence type="ECO:0000256" key="12">
    <source>
        <dbReference type="PIRNR" id="PIRNR006268"/>
    </source>
</evidence>
<dbReference type="PANTHER" id="PTHR30040:SF2">
    <property type="entry name" value="FAD:PROTEIN FMN TRANSFERASE"/>
    <property type="match status" value="1"/>
</dbReference>
<dbReference type="SUPFAM" id="SSF143631">
    <property type="entry name" value="ApbE-like"/>
    <property type="match status" value="1"/>
</dbReference>
<name>A0ABV8SMW7_9GAMM</name>
<evidence type="ECO:0000256" key="6">
    <source>
        <dbReference type="ARBA" id="ARBA00022679"/>
    </source>
</evidence>
<evidence type="ECO:0000313" key="15">
    <source>
        <dbReference type="Proteomes" id="UP001595904"/>
    </source>
</evidence>
<keyword evidence="9 12" id="KW-0460">Magnesium</keyword>
<dbReference type="InterPro" id="IPR003374">
    <property type="entry name" value="ApbE-like_sf"/>
</dbReference>
<protein>
    <recommendedName>
        <fullName evidence="4 12">FAD:protein FMN transferase</fullName>
        <ecNumber evidence="3 12">2.7.1.180</ecNumber>
    </recommendedName>
    <alternativeName>
        <fullName evidence="10 12">Flavin transferase</fullName>
    </alternativeName>
</protein>
<dbReference type="GO" id="GO:0016740">
    <property type="term" value="F:transferase activity"/>
    <property type="evidence" value="ECO:0007669"/>
    <property type="project" value="UniProtKB-KW"/>
</dbReference>
<keyword evidence="13" id="KW-0732">Signal</keyword>
<proteinExistence type="inferred from homology"/>
<reference evidence="15" key="1">
    <citation type="journal article" date="2019" name="Int. J. Syst. Evol. Microbiol.">
        <title>The Global Catalogue of Microorganisms (GCM) 10K type strain sequencing project: providing services to taxonomists for standard genome sequencing and annotation.</title>
        <authorList>
            <consortium name="The Broad Institute Genomics Platform"/>
            <consortium name="The Broad Institute Genome Sequencing Center for Infectious Disease"/>
            <person name="Wu L."/>
            <person name="Ma J."/>
        </authorList>
    </citation>
    <scope>NUCLEOTIDE SEQUENCE [LARGE SCALE GENOMIC DNA]</scope>
    <source>
        <strain evidence="15">CGMCC 1.10759</strain>
    </source>
</reference>
<evidence type="ECO:0000256" key="8">
    <source>
        <dbReference type="ARBA" id="ARBA00022827"/>
    </source>
</evidence>
<accession>A0ABV8SMW7</accession>
<evidence type="ECO:0000256" key="4">
    <source>
        <dbReference type="ARBA" id="ARBA00016337"/>
    </source>
</evidence>
<evidence type="ECO:0000256" key="3">
    <source>
        <dbReference type="ARBA" id="ARBA00011955"/>
    </source>
</evidence>
<keyword evidence="15" id="KW-1185">Reference proteome</keyword>
<feature type="signal peptide" evidence="13">
    <location>
        <begin position="1"/>
        <end position="20"/>
    </location>
</feature>
<sequence>MKYPLLIALALFVLVQPARAEWMERVEDGIMGTRITVELWATDKAQGNAAIEAVLAEMRRVDEAMSTYKPTSELSIVNARAAQEPIKISPELFDLLSTALDYSRITDGAFDITYASVGYMYDFRKHVHPDEKQIAAALPGINYRHVELDKKNSTVHFARAGMRIDLGGIGKGHAVDRGIAILQARGIDHALVTAGGDSRIIGDRFGQPWVVGIRHPDRKDEVIARIPLEDAALSTSGDYERYFEENGVRYHHIIDPKTGHSASKVRSATIIGPTATRTDGLSKTAFVLGPEKAIEIYNRLEDIDAVLVTPEGKVLYTKGLTPPDTADK</sequence>
<comment type="cofactor">
    <cofactor evidence="1">
        <name>Mg(2+)</name>
        <dbReference type="ChEBI" id="CHEBI:18420"/>
    </cofactor>
</comment>
<comment type="caution">
    <text evidence="14">The sequence shown here is derived from an EMBL/GenBank/DDBJ whole genome shotgun (WGS) entry which is preliminary data.</text>
</comment>
<evidence type="ECO:0000256" key="1">
    <source>
        <dbReference type="ARBA" id="ARBA00001946"/>
    </source>
</evidence>
<organism evidence="14 15">
    <name type="scientific">Steroidobacter flavus</name>
    <dbReference type="NCBI Taxonomy" id="1842136"/>
    <lineage>
        <taxon>Bacteria</taxon>
        <taxon>Pseudomonadati</taxon>
        <taxon>Pseudomonadota</taxon>
        <taxon>Gammaproteobacteria</taxon>
        <taxon>Steroidobacterales</taxon>
        <taxon>Steroidobacteraceae</taxon>
        <taxon>Steroidobacter</taxon>
    </lineage>
</organism>
<comment type="catalytic activity">
    <reaction evidence="11 12">
        <text>L-threonyl-[protein] + FAD = FMN-L-threonyl-[protein] + AMP + H(+)</text>
        <dbReference type="Rhea" id="RHEA:36847"/>
        <dbReference type="Rhea" id="RHEA-COMP:11060"/>
        <dbReference type="Rhea" id="RHEA-COMP:11061"/>
        <dbReference type="ChEBI" id="CHEBI:15378"/>
        <dbReference type="ChEBI" id="CHEBI:30013"/>
        <dbReference type="ChEBI" id="CHEBI:57692"/>
        <dbReference type="ChEBI" id="CHEBI:74257"/>
        <dbReference type="ChEBI" id="CHEBI:456215"/>
        <dbReference type="EC" id="2.7.1.180"/>
    </reaction>
</comment>
<dbReference type="RefSeq" id="WP_380595740.1">
    <property type="nucleotide sequence ID" value="NZ_JBHSDU010000003.1"/>
</dbReference>
<evidence type="ECO:0000256" key="9">
    <source>
        <dbReference type="ARBA" id="ARBA00022842"/>
    </source>
</evidence>
<keyword evidence="5 12" id="KW-0285">Flavoprotein</keyword>
<dbReference type="PANTHER" id="PTHR30040">
    <property type="entry name" value="THIAMINE BIOSYNTHESIS LIPOPROTEIN APBE"/>
    <property type="match status" value="1"/>
</dbReference>
<dbReference type="EC" id="2.7.1.180" evidence="3 12"/>
<dbReference type="InterPro" id="IPR024932">
    <property type="entry name" value="ApbE"/>
</dbReference>
<keyword evidence="6 12" id="KW-0808">Transferase</keyword>
<evidence type="ECO:0000256" key="5">
    <source>
        <dbReference type="ARBA" id="ARBA00022630"/>
    </source>
</evidence>
<comment type="similarity">
    <text evidence="2 12">Belongs to the ApbE family.</text>
</comment>
<keyword evidence="7 12" id="KW-0479">Metal-binding</keyword>
<evidence type="ECO:0000256" key="11">
    <source>
        <dbReference type="ARBA" id="ARBA00048540"/>
    </source>
</evidence>
<dbReference type="EMBL" id="JBHSDU010000003">
    <property type="protein sequence ID" value="MFC4308645.1"/>
    <property type="molecule type" value="Genomic_DNA"/>
</dbReference>
<dbReference type="PIRSF" id="PIRSF006268">
    <property type="entry name" value="ApbE"/>
    <property type="match status" value="1"/>
</dbReference>
<keyword evidence="8 12" id="KW-0274">FAD</keyword>
<dbReference type="Proteomes" id="UP001595904">
    <property type="component" value="Unassembled WGS sequence"/>
</dbReference>
<evidence type="ECO:0000256" key="7">
    <source>
        <dbReference type="ARBA" id="ARBA00022723"/>
    </source>
</evidence>
<dbReference type="Pfam" id="PF02424">
    <property type="entry name" value="ApbE"/>
    <property type="match status" value="1"/>
</dbReference>
<evidence type="ECO:0000313" key="14">
    <source>
        <dbReference type="EMBL" id="MFC4308645.1"/>
    </source>
</evidence>
<evidence type="ECO:0000256" key="10">
    <source>
        <dbReference type="ARBA" id="ARBA00031306"/>
    </source>
</evidence>
<feature type="chain" id="PRO_5045180627" description="FAD:protein FMN transferase" evidence="13">
    <location>
        <begin position="21"/>
        <end position="328"/>
    </location>
</feature>
<evidence type="ECO:0000256" key="2">
    <source>
        <dbReference type="ARBA" id="ARBA00008282"/>
    </source>
</evidence>